<dbReference type="GO" id="GO:0016884">
    <property type="term" value="F:carbon-nitrogen ligase activity, with glutamine as amido-N-donor"/>
    <property type="evidence" value="ECO:0007669"/>
    <property type="project" value="InterPro"/>
</dbReference>
<gene>
    <name evidence="1" type="ORF">GXY80_01955</name>
</gene>
<dbReference type="PANTHER" id="PTHR28055:SF1">
    <property type="entry name" value="ALTERED INHERITANCE OF MITOCHONDRIA PROTEIN 41, MITOCHONDRIAL"/>
    <property type="match status" value="1"/>
</dbReference>
<reference evidence="1" key="1">
    <citation type="journal article" date="2020" name="Biotechnol. Biofuels">
        <title>New insights from the biogas microbiome by comprehensive genome-resolved metagenomics of nearly 1600 species originating from multiple anaerobic digesters.</title>
        <authorList>
            <person name="Campanaro S."/>
            <person name="Treu L."/>
            <person name="Rodriguez-R L.M."/>
            <person name="Kovalovszki A."/>
            <person name="Ziels R.M."/>
            <person name="Maus I."/>
            <person name="Zhu X."/>
            <person name="Kougias P.G."/>
            <person name="Basile A."/>
            <person name="Luo G."/>
            <person name="Schluter A."/>
            <person name="Konstantinidis K.T."/>
            <person name="Angelidaki I."/>
        </authorList>
    </citation>
    <scope>NUCLEOTIDE SEQUENCE</scope>
    <source>
        <strain evidence="1">AS06rmzACSIP_7</strain>
    </source>
</reference>
<dbReference type="InterPro" id="IPR023168">
    <property type="entry name" value="GatB_Yqey_C_2"/>
</dbReference>
<name>A0A971RZF1_9BACT</name>
<evidence type="ECO:0000313" key="1">
    <source>
        <dbReference type="EMBL" id="NLW34233.1"/>
    </source>
</evidence>
<dbReference type="Proteomes" id="UP000777265">
    <property type="component" value="Unassembled WGS sequence"/>
</dbReference>
<dbReference type="InterPro" id="IPR003789">
    <property type="entry name" value="Asn/Gln_tRNA_amidoTrase-B-like"/>
</dbReference>
<dbReference type="InterPro" id="IPR042184">
    <property type="entry name" value="YqeY/Aim41_N"/>
</dbReference>
<dbReference type="Pfam" id="PF09424">
    <property type="entry name" value="YqeY"/>
    <property type="match status" value="1"/>
</dbReference>
<reference evidence="1" key="2">
    <citation type="submission" date="2020-01" db="EMBL/GenBank/DDBJ databases">
        <authorList>
            <person name="Campanaro S."/>
        </authorList>
    </citation>
    <scope>NUCLEOTIDE SEQUENCE</scope>
    <source>
        <strain evidence="1">AS06rmzACSIP_7</strain>
    </source>
</reference>
<sequence>MADFKAKLNDDLKEAMKRKDSTRLSLLRMLLASVKNREVEKRGLLTEDEFFAVVKTSVKQHLESIESFKKGNRQDLVEKEEKELDILKGFLPAQLSEEEMGREIEEAIRSLQIKSQKEMGKVIKHVMEKYPGRIDGKVLSGMVLKRLSTM</sequence>
<dbReference type="InterPro" id="IPR019004">
    <property type="entry name" value="YqeY/Aim41"/>
</dbReference>
<organism evidence="1 2">
    <name type="scientific">Syntrophorhabdus aromaticivorans</name>
    <dbReference type="NCBI Taxonomy" id="328301"/>
    <lineage>
        <taxon>Bacteria</taxon>
        <taxon>Pseudomonadati</taxon>
        <taxon>Thermodesulfobacteriota</taxon>
        <taxon>Syntrophorhabdia</taxon>
        <taxon>Syntrophorhabdales</taxon>
        <taxon>Syntrophorhabdaceae</taxon>
        <taxon>Syntrophorhabdus</taxon>
    </lineage>
</organism>
<dbReference type="PANTHER" id="PTHR28055">
    <property type="entry name" value="ALTERED INHERITANCE OF MITOCHONDRIA PROTEIN 41, MITOCHONDRIAL"/>
    <property type="match status" value="1"/>
</dbReference>
<dbReference type="AlphaFoldDB" id="A0A971RZF1"/>
<accession>A0A971RZF1</accession>
<comment type="caution">
    <text evidence="1">The sequence shown here is derived from an EMBL/GenBank/DDBJ whole genome shotgun (WGS) entry which is preliminary data.</text>
</comment>
<protein>
    <submittedName>
        <fullName evidence="1">GatB/YqeY domain-containing protein</fullName>
    </submittedName>
</protein>
<dbReference type="EMBL" id="JAAYEE010000032">
    <property type="protein sequence ID" value="NLW34233.1"/>
    <property type="molecule type" value="Genomic_DNA"/>
</dbReference>
<evidence type="ECO:0000313" key="2">
    <source>
        <dbReference type="Proteomes" id="UP000777265"/>
    </source>
</evidence>
<dbReference type="Gene3D" id="1.10.1510.10">
    <property type="entry name" value="Uncharacterised protein YqeY/AIM41 PF09424, N-terminal domain"/>
    <property type="match status" value="1"/>
</dbReference>
<dbReference type="Gene3D" id="1.10.10.410">
    <property type="match status" value="1"/>
</dbReference>
<proteinExistence type="predicted"/>
<dbReference type="SUPFAM" id="SSF89095">
    <property type="entry name" value="GatB/YqeY motif"/>
    <property type="match status" value="1"/>
</dbReference>